<name>A0A1J4QAX2_9GAMM</name>
<dbReference type="Gene3D" id="1.25.40.10">
    <property type="entry name" value="Tetratricopeptide repeat domain"/>
    <property type="match status" value="1"/>
</dbReference>
<reference evidence="1 2" key="1">
    <citation type="submission" date="2016-07" db="EMBL/GenBank/DDBJ databases">
        <title>Draft Genome Sequence of Oceanisphaera psychrotolerans, isolated from coastal sediment samples.</title>
        <authorList>
            <person name="Zhuo S."/>
            <person name="Ruan Z."/>
        </authorList>
    </citation>
    <scope>NUCLEOTIDE SEQUENCE [LARGE SCALE GENOMIC DNA]</scope>
    <source>
        <strain evidence="1 2">LAM-WHM-ZC</strain>
    </source>
</reference>
<dbReference type="InterPro" id="IPR011990">
    <property type="entry name" value="TPR-like_helical_dom_sf"/>
</dbReference>
<dbReference type="STRING" id="1414654.BFR47_16745"/>
<accession>A0A1J4QAX2</accession>
<keyword evidence="2" id="KW-1185">Reference proteome</keyword>
<evidence type="ECO:0000313" key="2">
    <source>
        <dbReference type="Proteomes" id="UP000243073"/>
    </source>
</evidence>
<proteinExistence type="predicted"/>
<dbReference type="Proteomes" id="UP000243073">
    <property type="component" value="Unassembled WGS sequence"/>
</dbReference>
<evidence type="ECO:0000313" key="1">
    <source>
        <dbReference type="EMBL" id="OIN07243.1"/>
    </source>
</evidence>
<sequence>MNQVAQRTLLIAFIMLALGLVYGGGRMLLAGTYQYQTDQFLDDWVTKNRQPEPLAWMVAEAAVRKAIALYPLANADYLDRLGRVYDWQHISLPIGSEQAHTSRERAINAYRYAIAVRPNWPFSHNNLATAKLRQGELDDEFKQAMESGFTLGPWRAIAYQQTAWLGLVSWHTLNEQERKTVTSAIHHGLTHTGSSKQYIQQLLTRLQRQDLMTGSRE</sequence>
<gene>
    <name evidence="1" type="ORF">BFR47_16745</name>
</gene>
<dbReference type="EMBL" id="MDKE01000038">
    <property type="protein sequence ID" value="OIN07243.1"/>
    <property type="molecule type" value="Genomic_DNA"/>
</dbReference>
<organism evidence="1 2">
    <name type="scientific">Oceanisphaera psychrotolerans</name>
    <dbReference type="NCBI Taxonomy" id="1414654"/>
    <lineage>
        <taxon>Bacteria</taxon>
        <taxon>Pseudomonadati</taxon>
        <taxon>Pseudomonadota</taxon>
        <taxon>Gammaproteobacteria</taxon>
        <taxon>Aeromonadales</taxon>
        <taxon>Aeromonadaceae</taxon>
        <taxon>Oceanisphaera</taxon>
    </lineage>
</organism>
<dbReference type="AlphaFoldDB" id="A0A1J4QAX2"/>
<dbReference type="RefSeq" id="WP_071473486.1">
    <property type="nucleotide sequence ID" value="NZ_MDKE01000038.1"/>
</dbReference>
<dbReference type="SUPFAM" id="SSF48452">
    <property type="entry name" value="TPR-like"/>
    <property type="match status" value="1"/>
</dbReference>
<dbReference type="OrthoDB" id="6194880at2"/>
<protein>
    <submittedName>
        <fullName evidence="1">Uncharacterized protein</fullName>
    </submittedName>
</protein>
<comment type="caution">
    <text evidence="1">The sequence shown here is derived from an EMBL/GenBank/DDBJ whole genome shotgun (WGS) entry which is preliminary data.</text>
</comment>